<evidence type="ECO:0000313" key="5">
    <source>
        <dbReference type="EMBL" id="PZW32644.1"/>
    </source>
</evidence>
<dbReference type="SUPFAM" id="SSF54631">
    <property type="entry name" value="CBS-domain pair"/>
    <property type="match status" value="2"/>
</dbReference>
<feature type="domain" description="CBS" evidence="4">
    <location>
        <begin position="127"/>
        <end position="184"/>
    </location>
</feature>
<comment type="similarity">
    <text evidence="1">Belongs to the UPF0166 family.</text>
</comment>
<gene>
    <name evidence="5" type="ORF">EI42_01736</name>
</gene>
<reference evidence="5 6" key="1">
    <citation type="submission" date="2018-06" db="EMBL/GenBank/DDBJ databases">
        <title>Genomic Encyclopedia of Archaeal and Bacterial Type Strains, Phase II (KMG-II): from individual species to whole genera.</title>
        <authorList>
            <person name="Goeker M."/>
        </authorList>
    </citation>
    <scope>NUCLEOTIDE SEQUENCE [LARGE SCALE GENOMIC DNA]</scope>
    <source>
        <strain evidence="5 6">ATCC BAA-1881</strain>
    </source>
</reference>
<dbReference type="SUPFAM" id="SSF54913">
    <property type="entry name" value="GlnB-like"/>
    <property type="match status" value="1"/>
</dbReference>
<accession>A0A326UD51</accession>
<evidence type="ECO:0000259" key="4">
    <source>
        <dbReference type="PROSITE" id="PS51371"/>
    </source>
</evidence>
<dbReference type="InterPro" id="IPR000644">
    <property type="entry name" value="CBS_dom"/>
</dbReference>
<dbReference type="CDD" id="cd02205">
    <property type="entry name" value="CBS_pair_SF"/>
    <property type="match status" value="2"/>
</dbReference>
<dbReference type="Pfam" id="PF00571">
    <property type="entry name" value="CBS"/>
    <property type="match status" value="4"/>
</dbReference>
<dbReference type="RefSeq" id="WP_111320874.1">
    <property type="nucleotide sequence ID" value="NZ_BIFX01000002.1"/>
</dbReference>
<evidence type="ECO:0000256" key="3">
    <source>
        <dbReference type="PROSITE-ProRule" id="PRU00703"/>
    </source>
</evidence>
<dbReference type="Gene3D" id="3.30.70.120">
    <property type="match status" value="1"/>
</dbReference>
<proteinExistence type="inferred from homology"/>
<feature type="domain" description="CBS" evidence="4">
    <location>
        <begin position="292"/>
        <end position="349"/>
    </location>
</feature>
<dbReference type="PROSITE" id="PS51371">
    <property type="entry name" value="CBS"/>
    <property type="match status" value="4"/>
</dbReference>
<dbReference type="Gene3D" id="3.10.580.10">
    <property type="entry name" value="CBS-domain"/>
    <property type="match status" value="2"/>
</dbReference>
<dbReference type="InterPro" id="IPR011322">
    <property type="entry name" value="N-reg_PII-like_a/b"/>
</dbReference>
<dbReference type="InterPro" id="IPR046342">
    <property type="entry name" value="CBS_dom_sf"/>
</dbReference>
<feature type="domain" description="CBS" evidence="4">
    <location>
        <begin position="209"/>
        <end position="267"/>
    </location>
</feature>
<dbReference type="SMART" id="SM00116">
    <property type="entry name" value="CBS"/>
    <property type="match status" value="4"/>
</dbReference>
<dbReference type="InterPro" id="IPR051257">
    <property type="entry name" value="Diverse_CBS-Domain"/>
</dbReference>
<name>A0A326UD51_THEHA</name>
<keyword evidence="2 3" id="KW-0129">CBS domain</keyword>
<comment type="caution">
    <text evidence="5">The sequence shown here is derived from an EMBL/GenBank/DDBJ whole genome shotgun (WGS) entry which is preliminary data.</text>
</comment>
<protein>
    <recommendedName>
        <fullName evidence="4">CBS domain-containing protein</fullName>
    </recommendedName>
</protein>
<evidence type="ECO:0000256" key="1">
    <source>
        <dbReference type="ARBA" id="ARBA00010554"/>
    </source>
</evidence>
<dbReference type="Pfam" id="PF02641">
    <property type="entry name" value="DUF190"/>
    <property type="match status" value="1"/>
</dbReference>
<organism evidence="5 6">
    <name type="scientific">Thermosporothrix hazakensis</name>
    <dbReference type="NCBI Taxonomy" id="644383"/>
    <lineage>
        <taxon>Bacteria</taxon>
        <taxon>Bacillati</taxon>
        <taxon>Chloroflexota</taxon>
        <taxon>Ktedonobacteria</taxon>
        <taxon>Ktedonobacterales</taxon>
        <taxon>Thermosporotrichaceae</taxon>
        <taxon>Thermosporothrix</taxon>
    </lineage>
</organism>
<dbReference type="InterPro" id="IPR015867">
    <property type="entry name" value="N-reg_PII/ATP_PRibTrfase_C"/>
</dbReference>
<evidence type="ECO:0000256" key="2">
    <source>
        <dbReference type="ARBA" id="ARBA00023122"/>
    </source>
</evidence>
<dbReference type="PANTHER" id="PTHR43080:SF2">
    <property type="entry name" value="CBS DOMAIN-CONTAINING PROTEIN"/>
    <property type="match status" value="1"/>
</dbReference>
<dbReference type="InterPro" id="IPR003793">
    <property type="entry name" value="UPF0166"/>
</dbReference>
<dbReference type="EMBL" id="QKUF01000004">
    <property type="protein sequence ID" value="PZW32644.1"/>
    <property type="molecule type" value="Genomic_DNA"/>
</dbReference>
<dbReference type="AlphaFoldDB" id="A0A326UD51"/>
<evidence type="ECO:0000313" key="6">
    <source>
        <dbReference type="Proteomes" id="UP000248806"/>
    </source>
</evidence>
<dbReference type="OrthoDB" id="9795599at2"/>
<feature type="domain" description="CBS" evidence="4">
    <location>
        <begin position="377"/>
        <end position="433"/>
    </location>
</feature>
<dbReference type="PANTHER" id="PTHR43080">
    <property type="entry name" value="CBS DOMAIN-CONTAINING PROTEIN CBSX3, MITOCHONDRIAL"/>
    <property type="match status" value="1"/>
</dbReference>
<keyword evidence="6" id="KW-1185">Reference proteome</keyword>
<dbReference type="Proteomes" id="UP000248806">
    <property type="component" value="Unassembled WGS sequence"/>
</dbReference>
<sequence length="434" mass="47581">MGLLSQGKAQELTLYCGESDQWHGEPLSVAIINLARAQGCSGITVSRAIAGYGATGRLHHSGTWQFSSDVPLIIQIIDQPERIRRLLPQLQEMLQGGLMTLHEVEVLAYSHATPHSIPTHLTVQQIMETALTTAPPTASAQEVIQLLLPARFRVLPIVDEQQHLLGIISTGDLIRTNVLPVRRSALRTAQELDASPPTSRQTLQAQDIMNRQVQTITPTSSLKAAAQQMLTTGRRQLPVLAEDGRLLGMITRSDILLATVTSPLMSETIQSEQQPAQPISGSPLESSVMAIAATTCPTVFTGDSTGAVIDALVRSPLRRVFVVDEQRHLVGIIADIDVLTQIHAESRSRFLRWLASWTRGRPEPATQKFGQRADTLMNSSLVTIPETATIREAIERLLHTHHTVIPVIDADRHLKGYVERSHALRLIAEEEPST</sequence>